<proteinExistence type="predicted"/>
<accession>A0A8J3X2H9</accession>
<dbReference type="AlphaFoldDB" id="A0A8J3X2H9"/>
<comment type="caution">
    <text evidence="2">The sequence shown here is derived from an EMBL/GenBank/DDBJ whole genome shotgun (WGS) entry which is preliminary data.</text>
</comment>
<dbReference type="Pfam" id="PF13349">
    <property type="entry name" value="DUF4097"/>
    <property type="match status" value="1"/>
</dbReference>
<evidence type="ECO:0000313" key="2">
    <source>
        <dbReference type="EMBL" id="GII24936.1"/>
    </source>
</evidence>
<dbReference type="EMBL" id="BOON01000043">
    <property type="protein sequence ID" value="GII24936.1"/>
    <property type="molecule type" value="Genomic_DNA"/>
</dbReference>
<sequence>MVAGGAGVLIVTSLSGCNVVPGKQFTDERTMAGSIAAVTITGGSGSVTISGASSDGSIHVKRRVWYRDGKPGAADSVQGDTLTLNTSCGPNCSVDYEVTAPRALRVSGHNGSGDLSLTDVATASVEAGSGTITIRRASGDVTVGAGSGDIDVADVAGSVTGRTGSGNVRLAGVAGAATVETASGDMAASDLRGSRTKAHTGSGNAVLALATAQDVDADTDSGDVHLTVPSGQSYRVTATTTSGDSDVRVPNDPSAAHLIKLHTGSGNVTVTPR</sequence>
<dbReference type="InterPro" id="IPR025164">
    <property type="entry name" value="Toastrack_DUF4097"/>
</dbReference>
<name>A0A8J3X2H9_9ACTN</name>
<evidence type="ECO:0000313" key="3">
    <source>
        <dbReference type="Proteomes" id="UP000599074"/>
    </source>
</evidence>
<organism evidence="2 3">
    <name type="scientific">Planosporangium mesophilum</name>
    <dbReference type="NCBI Taxonomy" id="689768"/>
    <lineage>
        <taxon>Bacteria</taxon>
        <taxon>Bacillati</taxon>
        <taxon>Actinomycetota</taxon>
        <taxon>Actinomycetes</taxon>
        <taxon>Micromonosporales</taxon>
        <taxon>Micromonosporaceae</taxon>
        <taxon>Planosporangium</taxon>
    </lineage>
</organism>
<dbReference type="Proteomes" id="UP000599074">
    <property type="component" value="Unassembled WGS sequence"/>
</dbReference>
<reference evidence="2" key="1">
    <citation type="submission" date="2021-01" db="EMBL/GenBank/DDBJ databases">
        <title>Whole genome shotgun sequence of Planosporangium mesophilum NBRC 109066.</title>
        <authorList>
            <person name="Komaki H."/>
            <person name="Tamura T."/>
        </authorList>
    </citation>
    <scope>NUCLEOTIDE SEQUENCE</scope>
    <source>
        <strain evidence="2">NBRC 109066</strain>
    </source>
</reference>
<keyword evidence="3" id="KW-1185">Reference proteome</keyword>
<gene>
    <name evidence="2" type="ORF">Pme01_45330</name>
</gene>
<feature type="domain" description="DUF4097" evidence="1">
    <location>
        <begin position="122"/>
        <end position="270"/>
    </location>
</feature>
<evidence type="ECO:0000259" key="1">
    <source>
        <dbReference type="Pfam" id="PF13349"/>
    </source>
</evidence>
<protein>
    <recommendedName>
        <fullName evidence="1">DUF4097 domain-containing protein</fullName>
    </recommendedName>
</protein>